<proteinExistence type="predicted"/>
<comment type="caution">
    <text evidence="1">The sequence shown here is derived from an EMBL/GenBank/DDBJ whole genome shotgun (WGS) entry which is preliminary data.</text>
</comment>
<protein>
    <submittedName>
        <fullName evidence="1">Heat shock transcription factor</fullName>
    </submittedName>
</protein>
<dbReference type="Proteomes" id="UP001140234">
    <property type="component" value="Unassembled WGS sequence"/>
</dbReference>
<gene>
    <name evidence="1" type="primary">CTA8_1</name>
    <name evidence="1" type="ORF">IWQ57_000778</name>
</gene>
<dbReference type="EMBL" id="JANBUJ010000091">
    <property type="protein sequence ID" value="KAJ2774532.1"/>
    <property type="molecule type" value="Genomic_DNA"/>
</dbReference>
<sequence length="279" mass="31253">MQANLCAQRTSIVATVRCRILESRRYDCLQWSVDGTRVVVTNKRAVIQRVLPGNFETSKFESFTRQFHIYDFKRTTDNRKIKNTQGYCEFEHSYFRRGRRDMLDRVQRKKAVKDLSNSRSPTDTSDVVQRIRASNLTSSSTGPRPMQLDVVTTSPSATTPQSALLSDGLDAFAQSSMMHAAQLSGSFADADSIPSNTNLLQQARERSLDVDTVTKVIFEHLRQLADISDQAPLETLTPMDAASFHEWGSNPSFVFSEDTRARGISSPAAVYGAGFLRQP</sequence>
<keyword evidence="2" id="KW-1185">Reference proteome</keyword>
<organism evidence="1 2">
    <name type="scientific">Coemansia nantahalensis</name>
    <dbReference type="NCBI Taxonomy" id="2789366"/>
    <lineage>
        <taxon>Eukaryota</taxon>
        <taxon>Fungi</taxon>
        <taxon>Fungi incertae sedis</taxon>
        <taxon>Zoopagomycota</taxon>
        <taxon>Kickxellomycotina</taxon>
        <taxon>Kickxellomycetes</taxon>
        <taxon>Kickxellales</taxon>
        <taxon>Kickxellaceae</taxon>
        <taxon>Coemansia</taxon>
    </lineage>
</organism>
<reference evidence="1" key="1">
    <citation type="submission" date="2022-07" db="EMBL/GenBank/DDBJ databases">
        <title>Phylogenomic reconstructions and comparative analyses of Kickxellomycotina fungi.</title>
        <authorList>
            <person name="Reynolds N.K."/>
            <person name="Stajich J.E."/>
            <person name="Barry K."/>
            <person name="Grigoriev I.V."/>
            <person name="Crous P."/>
            <person name="Smith M.E."/>
        </authorList>
    </citation>
    <scope>NUCLEOTIDE SEQUENCE</scope>
    <source>
        <strain evidence="1">CBS 109366</strain>
    </source>
</reference>
<accession>A0ACC1K7G1</accession>
<evidence type="ECO:0000313" key="1">
    <source>
        <dbReference type="EMBL" id="KAJ2774532.1"/>
    </source>
</evidence>
<evidence type="ECO:0000313" key="2">
    <source>
        <dbReference type="Proteomes" id="UP001140234"/>
    </source>
</evidence>
<keyword evidence="1" id="KW-0346">Stress response</keyword>
<name>A0ACC1K7G1_9FUNG</name>